<dbReference type="PANTHER" id="PTHR43434">
    <property type="entry name" value="PHOSPHOGLYCOLATE PHOSPHATASE"/>
    <property type="match status" value="1"/>
</dbReference>
<dbReference type="NCBIfam" id="TIGR01549">
    <property type="entry name" value="HAD-SF-IA-v1"/>
    <property type="match status" value="1"/>
</dbReference>
<evidence type="ECO:0000313" key="3">
    <source>
        <dbReference type="EMBL" id="OOP67078.1"/>
    </source>
</evidence>
<dbReference type="InterPro" id="IPR050155">
    <property type="entry name" value="HAD-like_hydrolase_sf"/>
</dbReference>
<dbReference type="AlphaFoldDB" id="A0A8E2I8Y6"/>
<dbReference type="Proteomes" id="UP000189761">
    <property type="component" value="Unassembled WGS sequence"/>
</dbReference>
<dbReference type="RefSeq" id="WP_078110828.1">
    <property type="nucleotide sequence ID" value="NZ_CP065424.1"/>
</dbReference>
<keyword evidence="2" id="KW-0460">Magnesium</keyword>
<dbReference type="InterPro" id="IPR006439">
    <property type="entry name" value="HAD-SF_hydro_IA"/>
</dbReference>
<dbReference type="Gene3D" id="3.40.50.1000">
    <property type="entry name" value="HAD superfamily/HAD-like"/>
    <property type="match status" value="1"/>
</dbReference>
<dbReference type="GO" id="GO:0008967">
    <property type="term" value="F:phosphoglycolate phosphatase activity"/>
    <property type="evidence" value="ECO:0007669"/>
    <property type="project" value="TreeGrafter"/>
</dbReference>
<comment type="caution">
    <text evidence="3">The sequence shown here is derived from an EMBL/GenBank/DDBJ whole genome shotgun (WGS) entry which is preliminary data.</text>
</comment>
<keyword evidence="1" id="KW-0378">Hydrolase</keyword>
<evidence type="ECO:0000256" key="1">
    <source>
        <dbReference type="ARBA" id="ARBA00022801"/>
    </source>
</evidence>
<dbReference type="InterPro" id="IPR023214">
    <property type="entry name" value="HAD_sf"/>
</dbReference>
<dbReference type="Pfam" id="PF13419">
    <property type="entry name" value="HAD_2"/>
    <property type="match status" value="1"/>
</dbReference>
<dbReference type="InterPro" id="IPR041492">
    <property type="entry name" value="HAD_2"/>
</dbReference>
<proteinExistence type="predicted"/>
<organism evidence="3 4">
    <name type="scientific">Heyndrickxia oleronia</name>
    <dbReference type="NCBI Taxonomy" id="38875"/>
    <lineage>
        <taxon>Bacteria</taxon>
        <taxon>Bacillati</taxon>
        <taxon>Bacillota</taxon>
        <taxon>Bacilli</taxon>
        <taxon>Bacillales</taxon>
        <taxon>Bacillaceae</taxon>
        <taxon>Heyndrickxia</taxon>
    </lineage>
</organism>
<accession>A0A8E2I8Y6</accession>
<dbReference type="GO" id="GO:0005829">
    <property type="term" value="C:cytosol"/>
    <property type="evidence" value="ECO:0007669"/>
    <property type="project" value="TreeGrafter"/>
</dbReference>
<gene>
    <name evidence="3" type="ORF">BWZ43_17640</name>
</gene>
<sequence>MNILWDFDGTLFDTYPIYTNSFKQILGNIPEKVIYQQLKISYTHAVNYFQLTEEQTKRIKEIENEVTPEDIRPFPDVEKVLQFANLNVIMTHNTRKEVENILTHYQWGHYFKEIVTIDNGFPRKPHPASYKYLHQKYDLDLIIGDRELDILAGKKLNIKTCLFQNNQAGADYYLSHYKDFFQLMQYIK</sequence>
<dbReference type="PANTHER" id="PTHR43434:SF25">
    <property type="entry name" value="PHOSPHOGLYCOLATE PHOSPHATASE"/>
    <property type="match status" value="1"/>
</dbReference>
<name>A0A8E2I8Y6_9BACI</name>
<dbReference type="InterPro" id="IPR023198">
    <property type="entry name" value="PGP-like_dom2"/>
</dbReference>
<dbReference type="SFLD" id="SFLDS00003">
    <property type="entry name" value="Haloacid_Dehalogenase"/>
    <property type="match status" value="1"/>
</dbReference>
<protein>
    <submittedName>
        <fullName evidence="3">Phosphoglycolate phosphatase</fullName>
    </submittedName>
</protein>
<dbReference type="GO" id="GO:0006281">
    <property type="term" value="P:DNA repair"/>
    <property type="evidence" value="ECO:0007669"/>
    <property type="project" value="TreeGrafter"/>
</dbReference>
<dbReference type="InterPro" id="IPR036412">
    <property type="entry name" value="HAD-like_sf"/>
</dbReference>
<dbReference type="SFLD" id="SFLDG01129">
    <property type="entry name" value="C1.5:_HAD__Beta-PGM__Phosphata"/>
    <property type="match status" value="1"/>
</dbReference>
<reference evidence="3 4" key="1">
    <citation type="submission" date="2017-01" db="EMBL/GenBank/DDBJ databases">
        <title>Draft genome sequence of Bacillus oleronius.</title>
        <authorList>
            <person name="Allam M."/>
        </authorList>
    </citation>
    <scope>NUCLEOTIDE SEQUENCE [LARGE SCALE GENOMIC DNA]</scope>
    <source>
        <strain evidence="3 4">DSM 9356</strain>
    </source>
</reference>
<dbReference type="Gene3D" id="1.10.150.240">
    <property type="entry name" value="Putative phosphatase, domain 2"/>
    <property type="match status" value="1"/>
</dbReference>
<dbReference type="SUPFAM" id="SSF56784">
    <property type="entry name" value="HAD-like"/>
    <property type="match status" value="1"/>
</dbReference>
<dbReference type="EMBL" id="MTLA01000233">
    <property type="protein sequence ID" value="OOP67078.1"/>
    <property type="molecule type" value="Genomic_DNA"/>
</dbReference>
<keyword evidence="4" id="KW-1185">Reference proteome</keyword>
<evidence type="ECO:0000313" key="4">
    <source>
        <dbReference type="Proteomes" id="UP000189761"/>
    </source>
</evidence>
<evidence type="ECO:0000256" key="2">
    <source>
        <dbReference type="ARBA" id="ARBA00022842"/>
    </source>
</evidence>